<dbReference type="PANTHER" id="PTHR35317">
    <property type="entry name" value="OS04G0629600 PROTEIN"/>
    <property type="match status" value="1"/>
</dbReference>
<feature type="region of interest" description="Disordered" evidence="1">
    <location>
        <begin position="160"/>
        <end position="208"/>
    </location>
</feature>
<reference evidence="3" key="1">
    <citation type="submission" date="2025-08" db="UniProtKB">
        <authorList>
            <consortium name="RefSeq"/>
        </authorList>
    </citation>
    <scope>IDENTIFICATION</scope>
</reference>
<dbReference type="Pfam" id="PF14223">
    <property type="entry name" value="Retrotran_gag_2"/>
    <property type="match status" value="1"/>
</dbReference>
<organism evidence="2 3">
    <name type="scientific">Dioscorea cayennensis subsp. rotundata</name>
    <name type="common">White Guinea yam</name>
    <name type="synonym">Dioscorea rotundata</name>
    <dbReference type="NCBI Taxonomy" id="55577"/>
    <lineage>
        <taxon>Eukaryota</taxon>
        <taxon>Viridiplantae</taxon>
        <taxon>Streptophyta</taxon>
        <taxon>Embryophyta</taxon>
        <taxon>Tracheophyta</taxon>
        <taxon>Spermatophyta</taxon>
        <taxon>Magnoliopsida</taxon>
        <taxon>Liliopsida</taxon>
        <taxon>Dioscoreales</taxon>
        <taxon>Dioscoreaceae</taxon>
        <taxon>Dioscorea</taxon>
    </lineage>
</organism>
<feature type="compositionally biased region" description="Polar residues" evidence="1">
    <location>
        <begin position="186"/>
        <end position="208"/>
    </location>
</feature>
<dbReference type="AlphaFoldDB" id="A0AB40C312"/>
<dbReference type="RefSeq" id="XP_039133272.1">
    <property type="nucleotide sequence ID" value="XM_039277338.1"/>
</dbReference>
<evidence type="ECO:0000313" key="3">
    <source>
        <dbReference type="RefSeq" id="XP_039133272.1"/>
    </source>
</evidence>
<feature type="compositionally biased region" description="Basic residues" evidence="1">
    <location>
        <begin position="167"/>
        <end position="178"/>
    </location>
</feature>
<keyword evidence="2" id="KW-1185">Reference proteome</keyword>
<dbReference type="Proteomes" id="UP001515500">
    <property type="component" value="Chromosome 10"/>
</dbReference>
<name>A0AB40C312_DIOCR</name>
<sequence>MENEKDDAKALFLLQQAISETIFHRIVRFNTAKEAWIHIKNENQGTSKMVSMRQQTLRQKFDLLQMKEEEIIQDYITRVLVIVNQIRGMGVDLADADVVSKVIRSLSSKFVHAVTSIEEAREISTLTLEDLSSSLQAHEERYNQFLEKQVERAFVMRGGASSGRNYSRGRGRSWRGRGRGFDDQRSGNVGIQNETRQQGDTSGGLWQS</sequence>
<accession>A0AB40C312</accession>
<dbReference type="PANTHER" id="PTHR35317:SF35">
    <property type="entry name" value="DUF4219 DOMAIN-CONTAINING PROTEIN"/>
    <property type="match status" value="1"/>
</dbReference>
<dbReference type="GeneID" id="120270333"/>
<proteinExistence type="predicted"/>
<evidence type="ECO:0000256" key="1">
    <source>
        <dbReference type="SAM" id="MobiDB-lite"/>
    </source>
</evidence>
<protein>
    <submittedName>
        <fullName evidence="3">Uncharacterized protein LOC120270333</fullName>
    </submittedName>
</protein>
<evidence type="ECO:0000313" key="2">
    <source>
        <dbReference type="Proteomes" id="UP001515500"/>
    </source>
</evidence>
<gene>
    <name evidence="3" type="primary">LOC120270333</name>
</gene>